<evidence type="ECO:0000313" key="2">
    <source>
        <dbReference type="EMBL" id="TMQ72147.1"/>
    </source>
</evidence>
<accession>A0A538U8F5</accession>
<dbReference type="SUPFAM" id="SSF53213">
    <property type="entry name" value="LigB-like"/>
    <property type="match status" value="1"/>
</dbReference>
<dbReference type="EMBL" id="VBPA01000075">
    <property type="protein sequence ID" value="TMQ72147.1"/>
    <property type="molecule type" value="Genomic_DNA"/>
</dbReference>
<name>A0A538U8F5_UNCEI</name>
<proteinExistence type="predicted"/>
<feature type="domain" description="Extradiol ring-cleavage dioxygenase class III enzyme subunit B" evidence="1">
    <location>
        <begin position="2"/>
        <end position="171"/>
    </location>
</feature>
<dbReference type="Gene3D" id="3.40.830.10">
    <property type="entry name" value="LigB-like"/>
    <property type="match status" value="1"/>
</dbReference>
<gene>
    <name evidence="2" type="ORF">E6K80_03440</name>
</gene>
<dbReference type="Proteomes" id="UP000319836">
    <property type="component" value="Unassembled WGS sequence"/>
</dbReference>
<protein>
    <recommendedName>
        <fullName evidence="1">Extradiol ring-cleavage dioxygenase class III enzyme subunit B domain-containing protein</fullName>
    </recommendedName>
</protein>
<evidence type="ECO:0000259" key="1">
    <source>
        <dbReference type="Pfam" id="PF02900"/>
    </source>
</evidence>
<evidence type="ECO:0000313" key="3">
    <source>
        <dbReference type="Proteomes" id="UP000319836"/>
    </source>
</evidence>
<sequence length="189" mass="20194">YDCVGHPALARALVDAGARAGVRVGPAERGVDSGVTVPLHFLLPRRNEPVVPLSVASRPALECRAWGRIVRQVLETRPERIVFVVGGLLSHDPHAWSFQREVPEARVFDEQALAALVAGTWDALSRIDARVAERAHPEAELRHLDVLRGFLGTDAPGRVLCYEPGPGVGAALVVFETAAVEAGPGSPAR</sequence>
<dbReference type="GO" id="GO:0016702">
    <property type="term" value="F:oxidoreductase activity, acting on single donors with incorporation of molecular oxygen, incorporation of two atoms of oxygen"/>
    <property type="evidence" value="ECO:0007669"/>
    <property type="project" value="UniProtKB-ARBA"/>
</dbReference>
<comment type="caution">
    <text evidence="2">The sequence shown here is derived from an EMBL/GenBank/DDBJ whole genome shotgun (WGS) entry which is preliminary data.</text>
</comment>
<reference evidence="2 3" key="1">
    <citation type="journal article" date="2019" name="Nat. Microbiol.">
        <title>Mediterranean grassland soil C-N compound turnover is dependent on rainfall and depth, and is mediated by genomically divergent microorganisms.</title>
        <authorList>
            <person name="Diamond S."/>
            <person name="Andeer P.F."/>
            <person name="Li Z."/>
            <person name="Crits-Christoph A."/>
            <person name="Burstein D."/>
            <person name="Anantharaman K."/>
            <person name="Lane K.R."/>
            <person name="Thomas B.C."/>
            <person name="Pan C."/>
            <person name="Northen T.R."/>
            <person name="Banfield J.F."/>
        </authorList>
    </citation>
    <scope>NUCLEOTIDE SEQUENCE [LARGE SCALE GENOMIC DNA]</scope>
    <source>
        <strain evidence="2">WS_10</strain>
    </source>
</reference>
<dbReference type="AlphaFoldDB" id="A0A538U8F5"/>
<organism evidence="2 3">
    <name type="scientific">Eiseniibacteriota bacterium</name>
    <dbReference type="NCBI Taxonomy" id="2212470"/>
    <lineage>
        <taxon>Bacteria</taxon>
        <taxon>Candidatus Eiseniibacteriota</taxon>
    </lineage>
</organism>
<dbReference type="Pfam" id="PF02900">
    <property type="entry name" value="LigB"/>
    <property type="match status" value="1"/>
</dbReference>
<dbReference type="GO" id="GO:0008198">
    <property type="term" value="F:ferrous iron binding"/>
    <property type="evidence" value="ECO:0007669"/>
    <property type="project" value="InterPro"/>
</dbReference>
<dbReference type="InterPro" id="IPR004183">
    <property type="entry name" value="Xdiol_dOase_suB"/>
</dbReference>
<feature type="non-terminal residue" evidence="2">
    <location>
        <position position="1"/>
    </location>
</feature>